<feature type="transmembrane region" description="Helical" evidence="1">
    <location>
        <begin position="218"/>
        <end position="239"/>
    </location>
</feature>
<proteinExistence type="predicted"/>
<accession>A0A1B1CZM2</accession>
<feature type="transmembrane region" description="Helical" evidence="1">
    <location>
        <begin position="79"/>
        <end position="98"/>
    </location>
</feature>
<sequence length="357" mass="41914">MSHYRGPRFKKIRRLGALPGLTNKSPKTENDLRNQPRFPKKYQYRMHSYMNGGPAAPKPRTPVLQLKNYFIKRIWLQKLSIVVLTNPTVSTFIIFFIIKNGTCIILLAYFLIENCIEKITILVYNHPEIVPYLIQKIVQIVISLIKDFLMIILVGFLVRRFTGPKVKKLMGQFFHLYSLLKIGLLATVLFLVLSDLSNFPEVLRIFIYTTKDSLVGKYLKKILPFVICIIKITLIKTWYTTNMIPPSTNIVYFKSFYDIFLAYLVPVLALFEFFKLSEVPLYMPKDSCVAKYILLQREPESLFRMAMYLVWLIRDGMLLTWGRKYLWNNTPIDPEDLGFFFILTSLILNFPLVWILY</sequence>
<dbReference type="AlphaFoldDB" id="A0A1B1CZM2"/>
<protein>
    <submittedName>
        <fullName evidence="2">Uncharacterized protein</fullName>
    </submittedName>
</protein>
<gene>
    <name evidence="2" type="primary">rps4-like ORF357</name>
</gene>
<keyword evidence="2" id="KW-0934">Plastid</keyword>
<name>A0A1B1CZM2_9ERIC</name>
<evidence type="ECO:0000256" key="1">
    <source>
        <dbReference type="SAM" id="Phobius"/>
    </source>
</evidence>
<keyword evidence="1" id="KW-0472">Membrane</keyword>
<feature type="transmembrane region" description="Helical" evidence="1">
    <location>
        <begin position="259"/>
        <end position="281"/>
    </location>
</feature>
<feature type="transmembrane region" description="Helical" evidence="1">
    <location>
        <begin position="337"/>
        <end position="356"/>
    </location>
</feature>
<geneLocation type="plastid" evidence="2"/>
<keyword evidence="1" id="KW-0812">Transmembrane</keyword>
<keyword evidence="1" id="KW-1133">Transmembrane helix</keyword>
<feature type="transmembrane region" description="Helical" evidence="1">
    <location>
        <begin position="137"/>
        <end position="158"/>
    </location>
</feature>
<evidence type="ECO:0000313" key="2">
    <source>
        <dbReference type="EMBL" id="ANP95925.1"/>
    </source>
</evidence>
<reference evidence="2" key="1">
    <citation type="journal article" date="2016" name="Sci. Rep.">
        <title>Comparative analysis of plastid genomes of non-photosynthetic Ericaceae and their photosynthetic relatives.</title>
        <authorList>
            <person name="Logacheva M.D."/>
            <person name="Schelkunov M.I."/>
            <person name="Shtratnikova V.Y."/>
            <person name="Matveeva M.V."/>
            <person name="Penin A.A."/>
        </authorList>
    </citation>
    <scope>NUCLEOTIDE SEQUENCE</scope>
</reference>
<dbReference type="EMBL" id="KU833271">
    <property type="protein sequence ID" value="ANP95925.1"/>
    <property type="molecule type" value="Genomic_DNA"/>
</dbReference>
<feature type="transmembrane region" description="Helical" evidence="1">
    <location>
        <begin position="178"/>
        <end position="197"/>
    </location>
</feature>
<dbReference type="Gene3D" id="1.10.1050.10">
    <property type="entry name" value="Ribosomal Protein S4 Delta 41, Chain A, domain 1"/>
    <property type="match status" value="1"/>
</dbReference>
<organism evidence="2">
    <name type="scientific">Pyrola rotundifolia</name>
    <dbReference type="NCBI Taxonomy" id="13651"/>
    <lineage>
        <taxon>Eukaryota</taxon>
        <taxon>Viridiplantae</taxon>
        <taxon>Streptophyta</taxon>
        <taxon>Embryophyta</taxon>
        <taxon>Tracheophyta</taxon>
        <taxon>Spermatophyta</taxon>
        <taxon>Magnoliopsida</taxon>
        <taxon>eudicotyledons</taxon>
        <taxon>Gunneridae</taxon>
        <taxon>Pentapetalae</taxon>
        <taxon>asterids</taxon>
        <taxon>Ericales</taxon>
        <taxon>Ericaceae</taxon>
        <taxon>Pyroloideae</taxon>
        <taxon>Pyroleae</taxon>
        <taxon>Pyrola</taxon>
    </lineage>
</organism>